<evidence type="ECO:0000313" key="21">
    <source>
        <dbReference type="EMBL" id="ALS61788.1"/>
    </source>
</evidence>
<comment type="similarity">
    <text evidence="2 14 16">Belongs to the TonB-dependent receptor family.</text>
</comment>
<evidence type="ECO:0000259" key="19">
    <source>
        <dbReference type="Pfam" id="PF00593"/>
    </source>
</evidence>
<evidence type="ECO:0000256" key="12">
    <source>
        <dbReference type="ARBA" id="ARBA00023170"/>
    </source>
</evidence>
<protein>
    <submittedName>
        <fullName evidence="21">Energy transducer TonB</fullName>
    </submittedName>
</protein>
<dbReference type="InterPro" id="IPR036942">
    <property type="entry name" value="Beta-barrel_TonB_sf"/>
</dbReference>
<keyword evidence="10 16" id="KW-0798">TonB box</keyword>
<keyword evidence="7 18" id="KW-0732">Signal</keyword>
<feature type="chain" id="PRO_5045234325" evidence="18">
    <location>
        <begin position="43"/>
        <end position="741"/>
    </location>
</feature>
<keyword evidence="9" id="KW-0406">Ion transport</keyword>
<proteinExistence type="inferred from homology"/>
<feature type="signal peptide" evidence="18">
    <location>
        <begin position="1"/>
        <end position="42"/>
    </location>
</feature>
<gene>
    <name evidence="21" type="ORF">AT302_20435</name>
</gene>
<evidence type="ECO:0000256" key="15">
    <source>
        <dbReference type="PROSITE-ProRule" id="PRU10144"/>
    </source>
</evidence>
<dbReference type="EMBL" id="CP013480">
    <property type="protein sequence ID" value="ALS61788.1"/>
    <property type="molecule type" value="Genomic_DNA"/>
</dbReference>
<comment type="subcellular location">
    <subcellularLocation>
        <location evidence="1 14">Cell outer membrane</location>
        <topology evidence="1 14">Multi-pass membrane protein</topology>
    </subcellularLocation>
</comment>
<dbReference type="PANTHER" id="PTHR32552">
    <property type="entry name" value="FERRICHROME IRON RECEPTOR-RELATED"/>
    <property type="match status" value="1"/>
</dbReference>
<dbReference type="PANTHER" id="PTHR32552:SF82">
    <property type="entry name" value="FCUA PROTEIN"/>
    <property type="match status" value="1"/>
</dbReference>
<dbReference type="InterPro" id="IPR010917">
    <property type="entry name" value="TonB_rcpt_CS"/>
</dbReference>
<name>A0ABM5WML3_9BURK</name>
<keyword evidence="12" id="KW-0675">Receptor</keyword>
<dbReference type="InterPro" id="IPR012910">
    <property type="entry name" value="Plug_dom"/>
</dbReference>
<evidence type="ECO:0000256" key="2">
    <source>
        <dbReference type="ARBA" id="ARBA00009810"/>
    </source>
</evidence>
<evidence type="ECO:0000259" key="20">
    <source>
        <dbReference type="Pfam" id="PF07715"/>
    </source>
</evidence>
<evidence type="ECO:0000256" key="11">
    <source>
        <dbReference type="ARBA" id="ARBA00023136"/>
    </source>
</evidence>
<feature type="region of interest" description="Disordered" evidence="17">
    <location>
        <begin position="61"/>
        <end position="90"/>
    </location>
</feature>
<feature type="short sequence motif" description="TonB C-terminal box" evidence="15">
    <location>
        <begin position="724"/>
        <end position="741"/>
    </location>
</feature>
<evidence type="ECO:0000256" key="1">
    <source>
        <dbReference type="ARBA" id="ARBA00004571"/>
    </source>
</evidence>
<keyword evidence="6 14" id="KW-0812">Transmembrane</keyword>
<feature type="compositionally biased region" description="Polar residues" evidence="17">
    <location>
        <begin position="64"/>
        <end position="74"/>
    </location>
</feature>
<evidence type="ECO:0000256" key="3">
    <source>
        <dbReference type="ARBA" id="ARBA00022448"/>
    </source>
</evidence>
<dbReference type="PROSITE" id="PS52016">
    <property type="entry name" value="TONB_DEPENDENT_REC_3"/>
    <property type="match status" value="1"/>
</dbReference>
<evidence type="ECO:0000313" key="22">
    <source>
        <dbReference type="Proteomes" id="UP000060277"/>
    </source>
</evidence>
<evidence type="ECO:0000256" key="9">
    <source>
        <dbReference type="ARBA" id="ARBA00023065"/>
    </source>
</evidence>
<feature type="domain" description="TonB-dependent receptor-like beta-barrel" evidence="19">
    <location>
        <begin position="312"/>
        <end position="710"/>
    </location>
</feature>
<keyword evidence="5" id="KW-0410">Iron transport</keyword>
<dbReference type="NCBIfam" id="TIGR01783">
    <property type="entry name" value="TonB-siderophor"/>
    <property type="match status" value="1"/>
</dbReference>
<dbReference type="InterPro" id="IPR010105">
    <property type="entry name" value="TonB_sidphr_rcpt"/>
</dbReference>
<keyword evidence="13 14" id="KW-0998">Cell outer membrane</keyword>
<dbReference type="Pfam" id="PF07715">
    <property type="entry name" value="Plug"/>
    <property type="match status" value="1"/>
</dbReference>
<organism evidence="21 22">
    <name type="scientific">Pandoraea norimbergensis</name>
    <dbReference type="NCBI Taxonomy" id="93219"/>
    <lineage>
        <taxon>Bacteria</taxon>
        <taxon>Pseudomonadati</taxon>
        <taxon>Pseudomonadota</taxon>
        <taxon>Betaproteobacteria</taxon>
        <taxon>Burkholderiales</taxon>
        <taxon>Burkholderiaceae</taxon>
        <taxon>Pandoraea</taxon>
    </lineage>
</organism>
<feature type="domain" description="TonB-dependent receptor plug" evidence="20">
    <location>
        <begin position="98"/>
        <end position="200"/>
    </location>
</feature>
<evidence type="ECO:0000256" key="6">
    <source>
        <dbReference type="ARBA" id="ARBA00022692"/>
    </source>
</evidence>
<dbReference type="Gene3D" id="2.40.170.20">
    <property type="entry name" value="TonB-dependent receptor, beta-barrel domain"/>
    <property type="match status" value="1"/>
</dbReference>
<evidence type="ECO:0000256" key="17">
    <source>
        <dbReference type="SAM" id="MobiDB-lite"/>
    </source>
</evidence>
<evidence type="ECO:0000256" key="13">
    <source>
        <dbReference type="ARBA" id="ARBA00023237"/>
    </source>
</evidence>
<evidence type="ECO:0000256" key="14">
    <source>
        <dbReference type="PROSITE-ProRule" id="PRU01360"/>
    </source>
</evidence>
<evidence type="ECO:0000256" key="10">
    <source>
        <dbReference type="ARBA" id="ARBA00023077"/>
    </source>
</evidence>
<keyword evidence="11 14" id="KW-0472">Membrane</keyword>
<evidence type="ECO:0000256" key="16">
    <source>
        <dbReference type="RuleBase" id="RU003357"/>
    </source>
</evidence>
<dbReference type="InterPro" id="IPR000531">
    <property type="entry name" value="Beta-barrel_TonB"/>
</dbReference>
<dbReference type="InterPro" id="IPR039426">
    <property type="entry name" value="TonB-dep_rcpt-like"/>
</dbReference>
<dbReference type="Pfam" id="PF00593">
    <property type="entry name" value="TonB_dep_Rec_b-barrel"/>
    <property type="match status" value="1"/>
</dbReference>
<keyword evidence="8" id="KW-0408">Iron</keyword>
<dbReference type="PROSITE" id="PS01156">
    <property type="entry name" value="TONB_DEPENDENT_REC_2"/>
    <property type="match status" value="1"/>
</dbReference>
<dbReference type="Proteomes" id="UP000060277">
    <property type="component" value="Chromosome"/>
</dbReference>
<keyword evidence="3 14" id="KW-0813">Transport</keyword>
<evidence type="ECO:0000256" key="4">
    <source>
        <dbReference type="ARBA" id="ARBA00022452"/>
    </source>
</evidence>
<evidence type="ECO:0000256" key="8">
    <source>
        <dbReference type="ARBA" id="ARBA00023004"/>
    </source>
</evidence>
<keyword evidence="4 14" id="KW-1134">Transmembrane beta strand</keyword>
<dbReference type="SUPFAM" id="SSF56935">
    <property type="entry name" value="Porins"/>
    <property type="match status" value="1"/>
</dbReference>
<dbReference type="CDD" id="cd01347">
    <property type="entry name" value="ligand_gated_channel"/>
    <property type="match status" value="1"/>
</dbReference>
<evidence type="ECO:0000256" key="7">
    <source>
        <dbReference type="ARBA" id="ARBA00022729"/>
    </source>
</evidence>
<reference evidence="22" key="1">
    <citation type="submission" date="2015-12" db="EMBL/GenBank/DDBJ databases">
        <title>Complete genome sequence of Pandoraea norimbergensis DSM 11628.</title>
        <authorList>
            <person name="Ee R."/>
            <person name="Lim Y.-L."/>
            <person name="Yong D."/>
            <person name="Yin W.-F."/>
            <person name="Chan K.-G."/>
        </authorList>
    </citation>
    <scope>NUCLEOTIDE SEQUENCE [LARGE SCALE GENOMIC DNA]</scope>
    <source>
        <strain evidence="22">DSM 11628</strain>
    </source>
</reference>
<evidence type="ECO:0000256" key="18">
    <source>
        <dbReference type="SAM" id="SignalP"/>
    </source>
</evidence>
<accession>A0ABM5WML3</accession>
<sequence>MPVPMKHRDARPIHLSRQRMKTPQPLVMALLLATVFSSVAQAQSPSAADTALRPDAVHSEGQLAPTTVSASALSDTDPAPGGQVARGGRVGMLGDKSAMETPFSVTSYTSERIENQQAVTLAEVLNAVPSVRFTGQIGGVTDSFFIRGFPINEGNLSEVAFDGVYGVSPNYHLFTEYIERVEVLRGPAALLYGMSPNSGVGGVVNIVPKRALAKDLTRVTVDYATKSQAGVAVDVSRRFGDERQWGIRFNGLHRQGDTALDNQSSRAEVGALSLDYRGTRLRASLDVIEQYQWVDAPTRPFLVAAGIPVPSAPSGARNVTQKWGWWKSNDLSTLGHVEYDLSDNVTVFADAGTAKSDVSRLSDQTPTILDGFGNTSAVPQNWKFQVNRTTLDTGVRANFHTGGVSHAVTAQANYYTDRVASGANSGTAVLSNIYSPIDRPEQFIGAPTRVPLASTSTLSGIALADTIGMFADRLQLTLGLRGQQVRSNNYNAVTGAVSTAYDKNAVTPLAGVVFKATQDISLYANYIEGLSRGDVAPTTASNAGEVFAPYKTRQKEVGVKVAMGGVIATLAAFEITKPSGSLSGTVYSVNSEQRNRGLELTMAGEPYAGVRLIGGLTWLNAQLTKTPNAATQGKRPVGVPQLMANAGAEWDVRWVPGLTLTGAVTYTADENVNQANTQSVPSWTTVDLGVRYKTKLVGKSTTFRVGVNNVFDRHYWSGVASYGTISLGAPRTLYASAAVDF</sequence>
<evidence type="ECO:0000256" key="5">
    <source>
        <dbReference type="ARBA" id="ARBA00022496"/>
    </source>
</evidence>
<dbReference type="InterPro" id="IPR037066">
    <property type="entry name" value="Plug_dom_sf"/>
</dbReference>
<keyword evidence="22" id="KW-1185">Reference proteome</keyword>
<dbReference type="Gene3D" id="2.170.130.10">
    <property type="entry name" value="TonB-dependent receptor, plug domain"/>
    <property type="match status" value="1"/>
</dbReference>